<dbReference type="Gene3D" id="1.20.120.1130">
    <property type="match status" value="1"/>
</dbReference>
<feature type="domain" description="VPS28 N-terminal" evidence="8">
    <location>
        <begin position="1"/>
        <end position="86"/>
    </location>
</feature>
<evidence type="ECO:0000256" key="5">
    <source>
        <dbReference type="PIRNR" id="PIRNR017535"/>
    </source>
</evidence>
<dbReference type="Proteomes" id="UP001362899">
    <property type="component" value="Unassembled WGS sequence"/>
</dbReference>
<comment type="similarity">
    <text evidence="5 6">Belongs to the VPS28 family.</text>
</comment>
<dbReference type="SUPFAM" id="SSF140427">
    <property type="entry name" value="VPS28 C-terminal domain-like"/>
    <property type="match status" value="1"/>
</dbReference>
<sequence>MDGLAEVYSLIISIDEIEKAFERDSINMDDYNDIIGKLLNNYATLIREEAVENQFSSLKDFVAEYNIQAQKGIRRIELGIPATAEYIEGSSSQVSNRGHTSAKAVAQAAGNFITFCDGVHLNYRGKEDLHPLLAALATSLNRVTKMNFNGRSKIVEWLIKLNQLKSNEKLTEEESVQCFVDVEEAYNNFLSIID</sequence>
<dbReference type="PROSITE" id="PS51313">
    <property type="entry name" value="VPS28_N"/>
    <property type="match status" value="1"/>
</dbReference>
<evidence type="ECO:0000313" key="9">
    <source>
        <dbReference type="EMBL" id="GMM51664.1"/>
    </source>
</evidence>
<dbReference type="SUPFAM" id="SSF140111">
    <property type="entry name" value="Endosomal sorting complex assembly domain"/>
    <property type="match status" value="1"/>
</dbReference>
<dbReference type="InterPro" id="IPR037202">
    <property type="entry name" value="ESCRT_assembly_dom"/>
</dbReference>
<dbReference type="PANTHER" id="PTHR12937:SF0">
    <property type="entry name" value="VACUOLAR PROTEIN SORTING-ASSOCIATED PROTEIN 28 HOMOLOG"/>
    <property type="match status" value="1"/>
</dbReference>
<protein>
    <recommendedName>
        <fullName evidence="5">Vacuolar protein sorting-associated protein 28</fullName>
    </recommendedName>
    <alternativeName>
        <fullName evidence="5">ESCRT-I complex subunit VPS28</fullName>
    </alternativeName>
</protein>
<dbReference type="PIRSF" id="PIRSF017535">
    <property type="entry name" value="VPS28"/>
    <property type="match status" value="1"/>
</dbReference>
<dbReference type="InterPro" id="IPR038358">
    <property type="entry name" value="VPS28_N_sf"/>
</dbReference>
<reference evidence="9 10" key="1">
    <citation type="journal article" date="2023" name="Elife">
        <title>Identification of key yeast species and microbe-microbe interactions impacting larval growth of Drosophila in the wild.</title>
        <authorList>
            <person name="Mure A."/>
            <person name="Sugiura Y."/>
            <person name="Maeda R."/>
            <person name="Honda K."/>
            <person name="Sakurai N."/>
            <person name="Takahashi Y."/>
            <person name="Watada M."/>
            <person name="Katoh T."/>
            <person name="Gotoh A."/>
            <person name="Gotoh Y."/>
            <person name="Taniguchi I."/>
            <person name="Nakamura K."/>
            <person name="Hayashi T."/>
            <person name="Katayama T."/>
            <person name="Uemura T."/>
            <person name="Hattori Y."/>
        </authorList>
    </citation>
    <scope>NUCLEOTIDE SEQUENCE [LARGE SCALE GENOMIC DNA]</scope>
    <source>
        <strain evidence="9 10">SB-73</strain>
    </source>
</reference>
<evidence type="ECO:0000259" key="8">
    <source>
        <dbReference type="PROSITE" id="PS51313"/>
    </source>
</evidence>
<dbReference type="InterPro" id="IPR037206">
    <property type="entry name" value="VPS28_C_sf"/>
</dbReference>
<dbReference type="InterPro" id="IPR017899">
    <property type="entry name" value="VPS28_C"/>
</dbReference>
<comment type="function">
    <text evidence="5">Component of the ESCRT-I complex (endosomal sorting complex required for transport I), a regulator of vesicular trafficking process.</text>
</comment>
<evidence type="ECO:0000256" key="6">
    <source>
        <dbReference type="PROSITE-ProRule" id="PRU00642"/>
    </source>
</evidence>
<evidence type="ECO:0000256" key="2">
    <source>
        <dbReference type="ARBA" id="ARBA00022448"/>
    </source>
</evidence>
<comment type="subcellular location">
    <subcellularLocation>
        <location evidence="1">Endosome</location>
    </subcellularLocation>
</comment>
<dbReference type="GO" id="GO:0043328">
    <property type="term" value="P:protein transport to vacuole involved in ubiquitin-dependent protein catabolic process via the multivesicular body sorting pathway"/>
    <property type="evidence" value="ECO:0007669"/>
    <property type="project" value="TreeGrafter"/>
</dbReference>
<evidence type="ECO:0000256" key="3">
    <source>
        <dbReference type="ARBA" id="ARBA00022753"/>
    </source>
</evidence>
<organism evidence="9 10">
    <name type="scientific">Starmerella bacillaris</name>
    <name type="common">Yeast</name>
    <name type="synonym">Candida zemplinina</name>
    <dbReference type="NCBI Taxonomy" id="1247836"/>
    <lineage>
        <taxon>Eukaryota</taxon>
        <taxon>Fungi</taxon>
        <taxon>Dikarya</taxon>
        <taxon>Ascomycota</taxon>
        <taxon>Saccharomycotina</taxon>
        <taxon>Dipodascomycetes</taxon>
        <taxon>Dipodascales</taxon>
        <taxon>Trichomonascaceae</taxon>
        <taxon>Starmerella</taxon>
    </lineage>
</organism>
<dbReference type="GO" id="GO:0000813">
    <property type="term" value="C:ESCRT I complex"/>
    <property type="evidence" value="ECO:0007669"/>
    <property type="project" value="UniProtKB-UniRule"/>
</dbReference>
<dbReference type="AlphaFoldDB" id="A0AAV5RMD9"/>
<proteinExistence type="inferred from homology"/>
<dbReference type="Pfam" id="PF03997">
    <property type="entry name" value="VPS28"/>
    <property type="match status" value="1"/>
</dbReference>
<name>A0AAV5RMD9_STABA</name>
<dbReference type="InterPro" id="IPR007143">
    <property type="entry name" value="Vps28"/>
</dbReference>
<gene>
    <name evidence="9" type="ORF">DASB73_026270</name>
</gene>
<keyword evidence="2 5" id="KW-0813">Transport</keyword>
<evidence type="ECO:0000256" key="4">
    <source>
        <dbReference type="ARBA" id="ARBA00022927"/>
    </source>
</evidence>
<accession>A0AAV5RMD9</accession>
<keyword evidence="10" id="KW-1185">Reference proteome</keyword>
<comment type="caution">
    <text evidence="9">The sequence shown here is derived from an EMBL/GenBank/DDBJ whole genome shotgun (WGS) entry which is preliminary data.</text>
</comment>
<dbReference type="Gene3D" id="1.20.1440.200">
    <property type="match status" value="1"/>
</dbReference>
<evidence type="ECO:0000313" key="10">
    <source>
        <dbReference type="Proteomes" id="UP001362899"/>
    </source>
</evidence>
<keyword evidence="4 5" id="KW-0653">Protein transport</keyword>
<evidence type="ECO:0000256" key="1">
    <source>
        <dbReference type="ARBA" id="ARBA00004177"/>
    </source>
</evidence>
<dbReference type="PROSITE" id="PS51310">
    <property type="entry name" value="VPS28_C"/>
    <property type="match status" value="1"/>
</dbReference>
<dbReference type="GO" id="GO:0044877">
    <property type="term" value="F:protein-containing complex binding"/>
    <property type="evidence" value="ECO:0007669"/>
    <property type="project" value="TreeGrafter"/>
</dbReference>
<evidence type="ECO:0000259" key="7">
    <source>
        <dbReference type="PROSITE" id="PS51310"/>
    </source>
</evidence>
<feature type="domain" description="VPS28 C-terminal" evidence="7">
    <location>
        <begin position="100"/>
        <end position="194"/>
    </location>
</feature>
<dbReference type="EMBL" id="BTGC01000008">
    <property type="protein sequence ID" value="GMM51664.1"/>
    <property type="molecule type" value="Genomic_DNA"/>
</dbReference>
<dbReference type="PANTHER" id="PTHR12937">
    <property type="entry name" value="VACUOLAR PROTEIN SORTING 28, ISOFORM 2 VPS28"/>
    <property type="match status" value="1"/>
</dbReference>
<keyword evidence="3 5" id="KW-0967">Endosome</keyword>
<dbReference type="InterPro" id="IPR017898">
    <property type="entry name" value="VPS28_N"/>
</dbReference>